<dbReference type="RefSeq" id="WP_389222626.1">
    <property type="nucleotide sequence ID" value="NZ_JBIACJ010000013.1"/>
</dbReference>
<organism evidence="2 3">
    <name type="scientific">Cytobacillus mangrovibacter</name>
    <dbReference type="NCBI Taxonomy" id="3299024"/>
    <lineage>
        <taxon>Bacteria</taxon>
        <taxon>Bacillati</taxon>
        <taxon>Bacillota</taxon>
        <taxon>Bacilli</taxon>
        <taxon>Bacillales</taxon>
        <taxon>Bacillaceae</taxon>
        <taxon>Cytobacillus</taxon>
    </lineage>
</organism>
<dbReference type="Gene3D" id="3.40.1440.10">
    <property type="entry name" value="GIY-YIG endonuclease"/>
    <property type="match status" value="1"/>
</dbReference>
<feature type="domain" description="DUF2087" evidence="1">
    <location>
        <begin position="181"/>
        <end position="249"/>
    </location>
</feature>
<dbReference type="CDD" id="cd10451">
    <property type="entry name" value="GIY-YIG_LuxR_like"/>
    <property type="match status" value="1"/>
</dbReference>
<protein>
    <submittedName>
        <fullName evidence="2">DUF2087 domain-containing protein</fullName>
    </submittedName>
</protein>
<accession>A0ABW6K2D2</accession>
<proteinExistence type="predicted"/>
<sequence length="376" mass="44614">MSISESFWNASIEELKQGYIKEDRHYICLLCGKTTEKGIVYQSEDVFYEAERYMSFHIESEHESVFDYLIDLDKKLTGLTDHQNRLLRLFYDGKSDAQVQKEMGIGSASTIRNHRFVLKEKERQAKLFLTMMELLKEKDNHKPAFIDVHTTARMVDDRYNVTKEENEEILQKFFPEGMDGQLRSFPTKEKQRLVVLRAITNRFESEKVYGEKEVNQLLNAVYDDYALVRRYLIEYGFLDREADGSQYWLKKTIGGKEKMDRKKELKQQYKEITIEAGVFQIKNTKNDKIFIGSTRNLKTLNGTKFSLENDSFSNKMLQAEWSQFGKEAFDIEVLEILKKQDNPYYNEKEELEKLEEKWLNQLQPYGERGYHQEKTR</sequence>
<reference evidence="2 3" key="1">
    <citation type="submission" date="2024-08" db="EMBL/GenBank/DDBJ databases">
        <title>Two novel Cytobacillus novel species.</title>
        <authorList>
            <person name="Liu G."/>
        </authorList>
    </citation>
    <scope>NUCLEOTIDE SEQUENCE [LARGE SCALE GENOMIC DNA]</scope>
    <source>
        <strain evidence="2 3">FJAT-53684</strain>
    </source>
</reference>
<dbReference type="SUPFAM" id="SSF82771">
    <property type="entry name" value="GIY-YIG endonuclease"/>
    <property type="match status" value="1"/>
</dbReference>
<evidence type="ECO:0000313" key="3">
    <source>
        <dbReference type="Proteomes" id="UP001601058"/>
    </source>
</evidence>
<comment type="caution">
    <text evidence="2">The sequence shown here is derived from an EMBL/GenBank/DDBJ whole genome shotgun (WGS) entry which is preliminary data.</text>
</comment>
<gene>
    <name evidence="2" type="ORF">ACFYKT_18605</name>
</gene>
<dbReference type="EMBL" id="JBIACJ010000013">
    <property type="protein sequence ID" value="MFE8698336.1"/>
    <property type="molecule type" value="Genomic_DNA"/>
</dbReference>
<dbReference type="Pfam" id="PF09860">
    <property type="entry name" value="DUF2087"/>
    <property type="match status" value="1"/>
</dbReference>
<evidence type="ECO:0000313" key="2">
    <source>
        <dbReference type="EMBL" id="MFE8698336.1"/>
    </source>
</evidence>
<dbReference type="InterPro" id="IPR018656">
    <property type="entry name" value="DUF2087"/>
</dbReference>
<name>A0ABW6K2D2_9BACI</name>
<dbReference type="InterPro" id="IPR035901">
    <property type="entry name" value="GIY-YIG_endonuc_sf"/>
</dbReference>
<keyword evidence="3" id="KW-1185">Reference proteome</keyword>
<dbReference type="Proteomes" id="UP001601058">
    <property type="component" value="Unassembled WGS sequence"/>
</dbReference>
<evidence type="ECO:0000259" key="1">
    <source>
        <dbReference type="Pfam" id="PF09860"/>
    </source>
</evidence>